<comment type="caution">
    <text evidence="1">The sequence shown here is derived from an EMBL/GenBank/DDBJ whole genome shotgun (WGS) entry which is preliminary data.</text>
</comment>
<sequence length="46" mass="5266">MWQKLIFSCMQVYGTYGILKHVIARSFSEAISSETCKGLLRTRPSQ</sequence>
<evidence type="ECO:0000313" key="2">
    <source>
        <dbReference type="Proteomes" id="UP000319783"/>
    </source>
</evidence>
<organism evidence="1 2">
    <name type="scientific">Candidatus Jettenia ecosi</name>
    <dbReference type="NCBI Taxonomy" id="2494326"/>
    <lineage>
        <taxon>Bacteria</taxon>
        <taxon>Pseudomonadati</taxon>
        <taxon>Planctomycetota</taxon>
        <taxon>Candidatus Brocadiia</taxon>
        <taxon>Candidatus Brocadiales</taxon>
        <taxon>Candidatus Brocadiaceae</taxon>
        <taxon>Candidatus Jettenia</taxon>
    </lineage>
</organism>
<proteinExistence type="predicted"/>
<evidence type="ECO:0000313" key="1">
    <source>
        <dbReference type="EMBL" id="TLD43129.1"/>
    </source>
</evidence>
<name>A0A533QEU9_9BACT</name>
<dbReference type="Proteomes" id="UP000319783">
    <property type="component" value="Unassembled WGS sequence"/>
</dbReference>
<protein>
    <submittedName>
        <fullName evidence="1">Uncharacterized protein</fullName>
    </submittedName>
</protein>
<dbReference type="EMBL" id="SULG01000007">
    <property type="protein sequence ID" value="TLD43129.1"/>
    <property type="molecule type" value="Genomic_DNA"/>
</dbReference>
<gene>
    <name evidence="1" type="ORF">JETT_0564</name>
</gene>
<dbReference type="AlphaFoldDB" id="A0A533QEU9"/>
<accession>A0A533QEU9</accession>
<reference evidence="1 2" key="1">
    <citation type="submission" date="2019-04" db="EMBL/GenBank/DDBJ databases">
        <title>Genome of a novel bacterium Candidatus Jettenia ecosi reconstructed from metagenome of an anammox bioreactor.</title>
        <authorList>
            <person name="Mardanov A.V."/>
            <person name="Beletsky A.V."/>
            <person name="Ravin N.V."/>
            <person name="Botchkova E.A."/>
            <person name="Litti Y.V."/>
            <person name="Nozhevnikova A.N."/>
        </authorList>
    </citation>
    <scope>NUCLEOTIDE SEQUENCE [LARGE SCALE GENOMIC DNA]</scope>
    <source>
        <strain evidence="1">J2</strain>
    </source>
</reference>